<name>A0ABY8P899_9PSED</name>
<feature type="signal peptide" evidence="6">
    <location>
        <begin position="1"/>
        <end position="29"/>
    </location>
</feature>
<keyword evidence="3" id="KW-0813">Transport</keyword>
<evidence type="ECO:0000256" key="2">
    <source>
        <dbReference type="ARBA" id="ARBA00008814"/>
    </source>
</evidence>
<keyword evidence="4" id="KW-0410">Iron transport</keyword>
<feature type="domain" description="Fe/B12 periplasmic-binding" evidence="7">
    <location>
        <begin position="51"/>
        <end position="310"/>
    </location>
</feature>
<organism evidence="8 9">
    <name type="scientific">Pseudomonas viciae</name>
    <dbReference type="NCBI Taxonomy" id="2505979"/>
    <lineage>
        <taxon>Bacteria</taxon>
        <taxon>Pseudomonadati</taxon>
        <taxon>Pseudomonadota</taxon>
        <taxon>Gammaproteobacteria</taxon>
        <taxon>Pseudomonadales</taxon>
        <taxon>Pseudomonadaceae</taxon>
        <taxon>Pseudomonas</taxon>
    </lineage>
</organism>
<accession>A0ABY8P899</accession>
<dbReference type="Proteomes" id="UP001227386">
    <property type="component" value="Chromosome"/>
</dbReference>
<reference evidence="8 9" key="1">
    <citation type="journal article" date="2012" name="Appl. Soil Ecol.">
        <title>Isolation and characterization of new plant growth-promoting bacterial endophytes.</title>
        <authorList>
            <person name="Rashid S."/>
            <person name="Charles T.C."/>
            <person name="Glick B.R."/>
        </authorList>
    </citation>
    <scope>NUCLEOTIDE SEQUENCE [LARGE SCALE GENOMIC DNA]</scope>
    <source>
        <strain evidence="8 9">YsS1</strain>
    </source>
</reference>
<comment type="similarity">
    <text evidence="2">Belongs to the bacterial solute-binding protein 8 family.</text>
</comment>
<evidence type="ECO:0000259" key="7">
    <source>
        <dbReference type="PROSITE" id="PS50983"/>
    </source>
</evidence>
<dbReference type="PROSITE" id="PS50983">
    <property type="entry name" value="FE_B12_PBP"/>
    <property type="match status" value="1"/>
</dbReference>
<dbReference type="RefSeq" id="WP_238346650.1">
    <property type="nucleotide sequence ID" value="NZ_CP035088.1"/>
</dbReference>
<evidence type="ECO:0000256" key="1">
    <source>
        <dbReference type="ARBA" id="ARBA00004196"/>
    </source>
</evidence>
<proteinExistence type="inferred from homology"/>
<dbReference type="EMBL" id="CP123771">
    <property type="protein sequence ID" value="WGO91430.1"/>
    <property type="molecule type" value="Genomic_DNA"/>
</dbReference>
<dbReference type="InterPro" id="IPR002491">
    <property type="entry name" value="ABC_transptr_periplasmic_BD"/>
</dbReference>
<dbReference type="PANTHER" id="PTHR30532:SF1">
    <property type="entry name" value="IRON(3+)-HYDROXAMATE-BINDING PROTEIN FHUD"/>
    <property type="match status" value="1"/>
</dbReference>
<evidence type="ECO:0000313" key="9">
    <source>
        <dbReference type="Proteomes" id="UP001227386"/>
    </source>
</evidence>
<gene>
    <name evidence="8" type="ORF">QCD61_17070</name>
</gene>
<dbReference type="Pfam" id="PF01497">
    <property type="entry name" value="Peripla_BP_2"/>
    <property type="match status" value="1"/>
</dbReference>
<evidence type="ECO:0000256" key="4">
    <source>
        <dbReference type="ARBA" id="ARBA00022496"/>
    </source>
</evidence>
<sequence length="316" mass="35443">MREWVKGFFRGVVGMLCVPLALVAAQAGAAETKVFENSFGRVEVPVAPHCIVSLHDFSLTAQLLELGVKPCGSTGRKKLFSDVLFRGTQQRFNVTGIQYIGSHQSPDLEAIAALKPDLIVGLSYHADIKEKLSKIAPVVLLPARESDIKTYAKELAELVGKQQRYEEMLNEYQWVVSEFKKRVKDPSRITVTTLEVYSDGFQLIGRGGMDDVITDFGLGRVAAYREARQNVPYSLERIGDFDSDFIIDTYEELLDSEASTAAFRQSPQWQNLFAVKNRQFLYLNRSRYADTMQGLLGSAYLLMSHIAERESVLQAK</sequence>
<keyword evidence="5 6" id="KW-0732">Signal</keyword>
<protein>
    <submittedName>
        <fullName evidence="8">ABC transporter substrate-binding protein</fullName>
    </submittedName>
</protein>
<evidence type="ECO:0000256" key="6">
    <source>
        <dbReference type="SAM" id="SignalP"/>
    </source>
</evidence>
<feature type="chain" id="PRO_5046133921" evidence="6">
    <location>
        <begin position="30"/>
        <end position="316"/>
    </location>
</feature>
<evidence type="ECO:0000256" key="5">
    <source>
        <dbReference type="ARBA" id="ARBA00022729"/>
    </source>
</evidence>
<comment type="subcellular location">
    <subcellularLocation>
        <location evidence="1">Cell envelope</location>
    </subcellularLocation>
</comment>
<evidence type="ECO:0000313" key="8">
    <source>
        <dbReference type="EMBL" id="WGO91430.1"/>
    </source>
</evidence>
<evidence type="ECO:0000256" key="3">
    <source>
        <dbReference type="ARBA" id="ARBA00022448"/>
    </source>
</evidence>
<dbReference type="PANTHER" id="PTHR30532">
    <property type="entry name" value="IRON III DICITRATE-BINDING PERIPLASMIC PROTEIN"/>
    <property type="match status" value="1"/>
</dbReference>
<dbReference type="SUPFAM" id="SSF53807">
    <property type="entry name" value="Helical backbone' metal receptor"/>
    <property type="match status" value="1"/>
</dbReference>
<keyword evidence="4" id="KW-0408">Iron</keyword>
<keyword evidence="4" id="KW-0406">Ion transport</keyword>
<keyword evidence="9" id="KW-1185">Reference proteome</keyword>
<dbReference type="InterPro" id="IPR051313">
    <property type="entry name" value="Bact_iron-sidero_bind"/>
</dbReference>
<dbReference type="Gene3D" id="3.40.50.1980">
    <property type="entry name" value="Nitrogenase molybdenum iron protein domain"/>
    <property type="match status" value="2"/>
</dbReference>